<organism evidence="3 4">
    <name type="scientific">Labeo rohita</name>
    <name type="common">Indian major carp</name>
    <name type="synonym">Cyprinus rohita</name>
    <dbReference type="NCBI Taxonomy" id="84645"/>
    <lineage>
        <taxon>Eukaryota</taxon>
        <taxon>Metazoa</taxon>
        <taxon>Chordata</taxon>
        <taxon>Craniata</taxon>
        <taxon>Vertebrata</taxon>
        <taxon>Euteleostomi</taxon>
        <taxon>Actinopterygii</taxon>
        <taxon>Neopterygii</taxon>
        <taxon>Teleostei</taxon>
        <taxon>Ostariophysi</taxon>
        <taxon>Cypriniformes</taxon>
        <taxon>Cyprinidae</taxon>
        <taxon>Labeoninae</taxon>
        <taxon>Labeonini</taxon>
        <taxon>Labeo</taxon>
    </lineage>
</organism>
<comment type="caution">
    <text evidence="3">The sequence shown here is derived from an EMBL/GenBank/DDBJ whole genome shotgun (WGS) entry which is preliminary data.</text>
</comment>
<keyword evidence="2" id="KW-0472">Membrane</keyword>
<keyword evidence="4" id="KW-1185">Reference proteome</keyword>
<proteinExistence type="predicted"/>
<reference evidence="3 4" key="1">
    <citation type="submission" date="2022-01" db="EMBL/GenBank/DDBJ databases">
        <title>A high-quality chromosome-level genome assembly of rohu carp, Labeo rohita.</title>
        <authorList>
            <person name="Arick M.A. II"/>
            <person name="Hsu C.-Y."/>
            <person name="Magbanua Z."/>
            <person name="Pechanova O."/>
            <person name="Grover C."/>
            <person name="Miller E."/>
            <person name="Thrash A."/>
            <person name="Ezzel L."/>
            <person name="Alam S."/>
            <person name="Benzie J."/>
            <person name="Hamilton M."/>
            <person name="Karsi A."/>
            <person name="Lawrence M.L."/>
            <person name="Peterson D.G."/>
        </authorList>
    </citation>
    <scope>NUCLEOTIDE SEQUENCE [LARGE SCALE GENOMIC DNA]</scope>
    <source>
        <strain evidence="4">BAU-BD-2019</strain>
        <tissue evidence="3">Blood</tissue>
    </source>
</reference>
<dbReference type="EMBL" id="JACTAM010000024">
    <property type="protein sequence ID" value="KAI2649080.1"/>
    <property type="molecule type" value="Genomic_DNA"/>
</dbReference>
<keyword evidence="2" id="KW-0812">Transmembrane</keyword>
<feature type="compositionally biased region" description="Low complexity" evidence="1">
    <location>
        <begin position="409"/>
        <end position="425"/>
    </location>
</feature>
<dbReference type="Proteomes" id="UP000830375">
    <property type="component" value="Unassembled WGS sequence"/>
</dbReference>
<evidence type="ECO:0000313" key="4">
    <source>
        <dbReference type="Proteomes" id="UP000830375"/>
    </source>
</evidence>
<keyword evidence="2" id="KW-1133">Transmembrane helix</keyword>
<feature type="compositionally biased region" description="Pro residues" evidence="1">
    <location>
        <begin position="426"/>
        <end position="437"/>
    </location>
</feature>
<sequence length="617" mass="65886">MTVIGYNDKRFMLLTEHSHISTTGVFESSICRGIRLCADQRDRSLKDHTTDFVFLANYTHYPDNCLCSFYHAGLNAATQAQLSRDAFTIFIENDNTTPTLDPEPSSPSSHCTEQKPEPTADREPMVATINEASPRRVTELEIAPLPEPHGLSDQVCEPATALCTIPEGDLSSMDYVLPVPPSLSSSLNCLSSLSHHLCTSPHYHLHCLFPGNSSSPPQPTICAVGLPRVCQSPLALWLEDSLSPPTDHRPSGSTMSPSSLLSAVVCQFTISAGLPCPPGSTPVSRPPSATSGLHSSGYASSLQLCQASLSLQLLLLPLSLQLHRGLPETLPLPPALLLSVSPLELSVLPPWLLPLSTPLWVAFMAVAWGPPDPSCSSLHLIHLGSSFFSMAPPFIHHLGTLHLSPSALSGSSLPPSPPQSSLSRSPPLPRSPEPSAKPWPSGFLVSPWLFGSPSPPWRLLHSHLPSVSPLELSALHLPWLLPLSAFMATAWVPPGPSCSKSLLSTPWLLPPSDPPPSDPPFFFLHGSSLHTPPRHSTSPATPHPSGSVRLLSPSGSFSVLCHSSFIVAFLIPASVTGAICSALALWILVVTLALRLSVSHLETFPLPTALMPTVSPL</sequence>
<feature type="region of interest" description="Disordered" evidence="1">
    <location>
        <begin position="409"/>
        <end position="437"/>
    </location>
</feature>
<evidence type="ECO:0000256" key="2">
    <source>
        <dbReference type="SAM" id="Phobius"/>
    </source>
</evidence>
<accession>A0ABQ8LFC2</accession>
<feature type="compositionally biased region" description="Basic and acidic residues" evidence="1">
    <location>
        <begin position="112"/>
        <end position="122"/>
    </location>
</feature>
<feature type="region of interest" description="Disordered" evidence="1">
    <location>
        <begin position="94"/>
        <end position="122"/>
    </location>
</feature>
<evidence type="ECO:0000256" key="1">
    <source>
        <dbReference type="SAM" id="MobiDB-lite"/>
    </source>
</evidence>
<name>A0ABQ8LFC2_LABRO</name>
<gene>
    <name evidence="3" type="ORF">H4Q32_020285</name>
</gene>
<evidence type="ECO:0000313" key="3">
    <source>
        <dbReference type="EMBL" id="KAI2649080.1"/>
    </source>
</evidence>
<feature type="transmembrane region" description="Helical" evidence="2">
    <location>
        <begin position="565"/>
        <end position="594"/>
    </location>
</feature>
<protein>
    <submittedName>
        <fullName evidence="3">Mitochondrial intermediate peptidase</fullName>
    </submittedName>
</protein>